<dbReference type="InterPro" id="IPR013083">
    <property type="entry name" value="Znf_RING/FYVE/PHD"/>
</dbReference>
<feature type="domain" description="Phorbol-ester/DAG-type" evidence="5">
    <location>
        <begin position="486"/>
        <end position="536"/>
    </location>
</feature>
<dbReference type="PROSITE" id="PS50081">
    <property type="entry name" value="ZF_DAG_PE_2"/>
    <property type="match status" value="2"/>
</dbReference>
<dbReference type="InterPro" id="IPR001965">
    <property type="entry name" value="Znf_PHD"/>
</dbReference>
<dbReference type="SMART" id="SM00109">
    <property type="entry name" value="C1"/>
    <property type="match status" value="6"/>
</dbReference>
<proteinExistence type="predicted"/>
<accession>A0AB32WYD0</accession>
<evidence type="ECO:0000313" key="6">
    <source>
        <dbReference type="Proteomes" id="UP000694886"/>
    </source>
</evidence>
<dbReference type="InterPro" id="IPR002219">
    <property type="entry name" value="PKC_DAG/PE"/>
</dbReference>
<evidence type="ECO:0000313" key="7">
    <source>
        <dbReference type="RefSeq" id="XP_017984215.1"/>
    </source>
</evidence>
<dbReference type="SUPFAM" id="SSF57889">
    <property type="entry name" value="Cysteine-rich domain"/>
    <property type="match status" value="6"/>
</dbReference>
<keyword evidence="2" id="KW-0677">Repeat</keyword>
<dbReference type="KEGG" id="tcc:18586176"/>
<dbReference type="InterPro" id="IPR046349">
    <property type="entry name" value="C1-like_sf"/>
</dbReference>
<name>A0AB32WYD0_THECC</name>
<dbReference type="GO" id="GO:0008270">
    <property type="term" value="F:zinc ion binding"/>
    <property type="evidence" value="ECO:0007669"/>
    <property type="project" value="UniProtKB-KW"/>
</dbReference>
<evidence type="ECO:0000259" key="5">
    <source>
        <dbReference type="PROSITE" id="PS50081"/>
    </source>
</evidence>
<evidence type="ECO:0000256" key="2">
    <source>
        <dbReference type="ARBA" id="ARBA00022737"/>
    </source>
</evidence>
<keyword evidence="4" id="KW-0862">Zinc</keyword>
<dbReference type="PANTHER" id="PTHR32410">
    <property type="entry name" value="CYSTEINE/HISTIDINE-RICH C1 DOMAIN FAMILY PROTEIN"/>
    <property type="match status" value="1"/>
</dbReference>
<gene>
    <name evidence="7" type="primary">LOC18586176</name>
</gene>
<dbReference type="SMART" id="SM00249">
    <property type="entry name" value="PHD"/>
    <property type="match status" value="4"/>
</dbReference>
<dbReference type="Gene3D" id="3.30.40.10">
    <property type="entry name" value="Zinc/RING finger domain, C3HC4 (zinc finger)"/>
    <property type="match status" value="1"/>
</dbReference>
<dbReference type="AlphaFoldDB" id="A0AB32WYD0"/>
<organism evidence="6 7">
    <name type="scientific">Theobroma cacao</name>
    <name type="common">Cacao</name>
    <name type="synonym">Cocoa</name>
    <dbReference type="NCBI Taxonomy" id="3641"/>
    <lineage>
        <taxon>Eukaryota</taxon>
        <taxon>Viridiplantae</taxon>
        <taxon>Streptophyta</taxon>
        <taxon>Embryophyta</taxon>
        <taxon>Tracheophyta</taxon>
        <taxon>Spermatophyta</taxon>
        <taxon>Magnoliopsida</taxon>
        <taxon>eudicotyledons</taxon>
        <taxon>Gunneridae</taxon>
        <taxon>Pentapetalae</taxon>
        <taxon>rosids</taxon>
        <taxon>malvids</taxon>
        <taxon>Malvales</taxon>
        <taxon>Malvaceae</taxon>
        <taxon>Byttnerioideae</taxon>
        <taxon>Theobroma</taxon>
    </lineage>
</organism>
<dbReference type="InterPro" id="IPR053192">
    <property type="entry name" value="Vacuole_Formation_Reg"/>
</dbReference>
<evidence type="ECO:0000256" key="1">
    <source>
        <dbReference type="ARBA" id="ARBA00022723"/>
    </source>
</evidence>
<dbReference type="RefSeq" id="XP_017984215.1">
    <property type="nucleotide sequence ID" value="XM_018128726.1"/>
</dbReference>
<reference evidence="7" key="2">
    <citation type="submission" date="2025-08" db="UniProtKB">
        <authorList>
            <consortium name="RefSeq"/>
        </authorList>
    </citation>
    <scope>IDENTIFICATION</scope>
</reference>
<evidence type="ECO:0000256" key="3">
    <source>
        <dbReference type="ARBA" id="ARBA00022771"/>
    </source>
</evidence>
<dbReference type="Proteomes" id="UP000694886">
    <property type="component" value="Chromosome 10"/>
</dbReference>
<reference evidence="6" key="1">
    <citation type="journal article" date="1997" name="Nucleic Acids Res.">
        <title>tRNAscan-SE: a program for improved detection of transfer RNA genes in genomic sequence.</title>
        <authorList>
            <person name="Lowe T.M."/>
            <person name="Eddy S.R."/>
        </authorList>
    </citation>
    <scope>NUCLEOTIDE SEQUENCE [LARGE SCALE GENOMIC DNA]</scope>
    <source>
        <strain evidence="6">r\B97-61/B2</strain>
    </source>
</reference>
<sequence length="671" mass="77911">MEILHPSHNHPLAFIEERSHESDEKAYCYACGEVVSGPAYSCAACGFHLDKNCAEAPSQMNHPFHRNHILDRLSSWPYGKLWFNCDFCNKRCDNFGYSCSACDLRLHIKCALFSYNIVEKNIGELQHTENHSAKLKYAQCFVCWTPLLNSVYFSLDRGFFLHKKCVELPFEINHLCHRQHSLFLQFNSDGLPCKICQETQRRGFVYCCSMCKVALHIECVSPLPIIEDTSHEHSFTKCLRRLSFICDACGTLGNYAPYICSTCSLTIHKDCAALPRIIKSVWHHHPISHYYFAVENECGILECGICHEEVNKEYGSYYCSECKFIVHVKCVQEDTGFYYEIESIDDYEKLNENPTVVDPTFRVINEIELGENVINTEIKHFSHEHNLVLYDEVKDEKCCDCCSVLIETSFYRCSECDFYLHKSCAELPKKKQFWLFPQLSLNLLSNCFFKCSSCSSLHTGFAYKWEDLSCCLQCVEFPFSSKTSQGHKEHHLLFYLKYNGQCNACGDSICDEAAYRCKACNFNVHPECTRLPQKVQHKSDEHHLTLTYHEDNDYAEYHYCDICEERRNPNIWFYYCALCDESAHPECVLRDYPFIKLGRRISVETDHPHSLILVQKVYLYPECSKCGQLCLDLALECADTRCSFIIHWRCSHLKDFIEDDNIVELIAIKGY</sequence>
<keyword evidence="1" id="KW-0479">Metal-binding</keyword>
<dbReference type="Gramene" id="Tc10v2_t004240.1">
    <property type="protein sequence ID" value="Tc10v2_p004240.1"/>
    <property type="gene ID" value="Tc10v2_g004240"/>
</dbReference>
<dbReference type="InterPro" id="IPR004146">
    <property type="entry name" value="DC1"/>
</dbReference>
<dbReference type="PANTHER" id="PTHR32410:SF165">
    <property type="entry name" value="C1 DOMAIN FAMILY PROTEIN, PUTATIVE-RELATED"/>
    <property type="match status" value="1"/>
</dbReference>
<evidence type="ECO:0000256" key="4">
    <source>
        <dbReference type="ARBA" id="ARBA00022833"/>
    </source>
</evidence>
<dbReference type="Pfam" id="PF03107">
    <property type="entry name" value="C1_2"/>
    <property type="match status" value="8"/>
</dbReference>
<dbReference type="GeneID" id="18586176"/>
<protein>
    <submittedName>
        <fullName evidence="7">Uncharacterized protein LOC18586176</fullName>
    </submittedName>
</protein>
<feature type="domain" description="Phorbol-ester/DAG-type" evidence="5">
    <location>
        <begin position="384"/>
        <end position="432"/>
    </location>
</feature>
<dbReference type="Gene3D" id="3.30.60.20">
    <property type="match status" value="1"/>
</dbReference>
<keyword evidence="3" id="KW-0863">Zinc-finger</keyword>